<gene>
    <name evidence="2" type="ORF">RAE19_18580</name>
</gene>
<dbReference type="InterPro" id="IPR027417">
    <property type="entry name" value="P-loop_NTPase"/>
</dbReference>
<reference evidence="2 3" key="1">
    <citation type="submission" date="2023-08" db="EMBL/GenBank/DDBJ databases">
        <title>Rhodoferax potami sp. nov. and Rhodoferax mekongensis sp. nov., isolated from the Mekong River in Thailand.</title>
        <authorList>
            <person name="Kitikhun S."/>
            <person name="Charoenyingcharoen P."/>
            <person name="Siriarchawattana P."/>
            <person name="Likhitrattanapisal S."/>
            <person name="Nilsakha T."/>
            <person name="Chanpet A."/>
            <person name="Rattanawaree P."/>
            <person name="Ingsriswang S."/>
        </authorList>
    </citation>
    <scope>NUCLEOTIDE SEQUENCE [LARGE SCALE GENOMIC DNA]</scope>
    <source>
        <strain evidence="2 3">TBRC 17660</strain>
    </source>
</reference>
<dbReference type="CDD" id="cd02042">
    <property type="entry name" value="ParAB_family"/>
    <property type="match status" value="1"/>
</dbReference>
<proteinExistence type="predicted"/>
<dbReference type="Pfam" id="PF01656">
    <property type="entry name" value="CbiA"/>
    <property type="match status" value="1"/>
</dbReference>
<accession>A0ABU3KTZ8</accession>
<dbReference type="Gene3D" id="3.40.50.300">
    <property type="entry name" value="P-loop containing nucleotide triphosphate hydrolases"/>
    <property type="match status" value="1"/>
</dbReference>
<keyword evidence="3" id="KW-1185">Reference proteome</keyword>
<dbReference type="InterPro" id="IPR002586">
    <property type="entry name" value="CobQ/CobB/MinD/ParA_Nub-bd_dom"/>
</dbReference>
<dbReference type="PIRSF" id="PIRSF009320">
    <property type="entry name" value="Nuc_binding_HP_1000"/>
    <property type="match status" value="1"/>
</dbReference>
<comment type="caution">
    <text evidence="2">The sequence shown here is derived from an EMBL/GenBank/DDBJ whole genome shotgun (WGS) entry which is preliminary data.</text>
</comment>
<evidence type="ECO:0000259" key="1">
    <source>
        <dbReference type="Pfam" id="PF01656"/>
    </source>
</evidence>
<dbReference type="EMBL" id="JAVBIK010000003">
    <property type="protein sequence ID" value="MDT7520667.1"/>
    <property type="molecule type" value="Genomic_DNA"/>
</dbReference>
<protein>
    <submittedName>
        <fullName evidence="2">AAA family ATPase</fullName>
    </submittedName>
</protein>
<dbReference type="InterPro" id="IPR050678">
    <property type="entry name" value="DNA_Partitioning_ATPase"/>
</dbReference>
<sequence length="230" mass="25264">MILMVGHEKGGVGKSTIAITLAHLIAQVTKSKVALVDTDESNNTCMWGQLRSSMGLTSDVTIMNQAIDPTANIPNLAKVYDIVVVDVGAGDYKRLIEMARIVDLWIAPTGPSQKEADSNINLIEAFASANHKHKNGKIPLTFVYNRAPASSNSTEAQEAIDALRQYAPEVAVMNSVLCERKIYRDADKLGRTIMEMAPAQRRKAEAEFVAFFNEAFSIYDKFQKEAKNGK</sequence>
<dbReference type="PANTHER" id="PTHR13696">
    <property type="entry name" value="P-LOOP CONTAINING NUCLEOSIDE TRIPHOSPHATE HYDROLASE"/>
    <property type="match status" value="1"/>
</dbReference>
<evidence type="ECO:0000313" key="2">
    <source>
        <dbReference type="EMBL" id="MDT7520667.1"/>
    </source>
</evidence>
<dbReference type="Proteomes" id="UP001321700">
    <property type="component" value="Unassembled WGS sequence"/>
</dbReference>
<dbReference type="PANTHER" id="PTHR13696:SF96">
    <property type="entry name" value="COBQ_COBB_MIND_PARA NUCLEOTIDE BINDING DOMAIN-CONTAINING PROTEIN"/>
    <property type="match status" value="1"/>
</dbReference>
<dbReference type="RefSeq" id="WP_313876357.1">
    <property type="nucleotide sequence ID" value="NZ_JAVBIK010000003.1"/>
</dbReference>
<dbReference type="SUPFAM" id="SSF52540">
    <property type="entry name" value="P-loop containing nucleoside triphosphate hydrolases"/>
    <property type="match status" value="1"/>
</dbReference>
<name>A0ABU3KTZ8_9BURK</name>
<feature type="domain" description="CobQ/CobB/MinD/ParA nucleotide binding" evidence="1">
    <location>
        <begin position="4"/>
        <end position="190"/>
    </location>
</feature>
<evidence type="ECO:0000313" key="3">
    <source>
        <dbReference type="Proteomes" id="UP001321700"/>
    </source>
</evidence>
<organism evidence="2 3">
    <name type="scientific">Rhodoferax potami</name>
    <dbReference type="NCBI Taxonomy" id="3068338"/>
    <lineage>
        <taxon>Bacteria</taxon>
        <taxon>Pseudomonadati</taxon>
        <taxon>Pseudomonadota</taxon>
        <taxon>Betaproteobacteria</taxon>
        <taxon>Burkholderiales</taxon>
        <taxon>Comamonadaceae</taxon>
        <taxon>Rhodoferax</taxon>
    </lineage>
</organism>